<dbReference type="PANTHER" id="PTHR40254">
    <property type="entry name" value="BLR0577 PROTEIN"/>
    <property type="match status" value="1"/>
</dbReference>
<name>A0A0F9X1J8_9ZZZZ</name>
<protein>
    <recommendedName>
        <fullName evidence="1">FAD-dependent urate hydroxylase HpyO/Asp monooxygenase CreE-like FAD/NAD(P)-binding domain-containing protein</fullName>
    </recommendedName>
</protein>
<proteinExistence type="predicted"/>
<organism evidence="2">
    <name type="scientific">marine sediment metagenome</name>
    <dbReference type="NCBI Taxonomy" id="412755"/>
    <lineage>
        <taxon>unclassified sequences</taxon>
        <taxon>metagenomes</taxon>
        <taxon>ecological metagenomes</taxon>
    </lineage>
</organism>
<dbReference type="EMBL" id="LAZR01000093">
    <property type="protein sequence ID" value="KKN92686.1"/>
    <property type="molecule type" value="Genomic_DNA"/>
</dbReference>
<comment type="caution">
    <text evidence="2">The sequence shown here is derived from an EMBL/GenBank/DDBJ whole genome shotgun (WGS) entry which is preliminary data.</text>
</comment>
<dbReference type="InterPro" id="IPR038732">
    <property type="entry name" value="HpyO/CreE_NAD-binding"/>
</dbReference>
<dbReference type="AlphaFoldDB" id="A0A0F9X1J8"/>
<evidence type="ECO:0000313" key="2">
    <source>
        <dbReference type="EMBL" id="KKN92686.1"/>
    </source>
</evidence>
<dbReference type="Pfam" id="PF13454">
    <property type="entry name" value="NAD_binding_9"/>
    <property type="match status" value="1"/>
</dbReference>
<dbReference type="PANTHER" id="PTHR40254:SF1">
    <property type="entry name" value="BLR0577 PROTEIN"/>
    <property type="match status" value="1"/>
</dbReference>
<feature type="domain" description="FAD-dependent urate hydroxylase HpyO/Asp monooxygenase CreE-like FAD/NAD(P)-binding" evidence="1">
    <location>
        <begin position="11"/>
        <end position="177"/>
    </location>
</feature>
<reference evidence="2" key="1">
    <citation type="journal article" date="2015" name="Nature">
        <title>Complex archaea that bridge the gap between prokaryotes and eukaryotes.</title>
        <authorList>
            <person name="Spang A."/>
            <person name="Saw J.H."/>
            <person name="Jorgensen S.L."/>
            <person name="Zaremba-Niedzwiedzka K."/>
            <person name="Martijn J."/>
            <person name="Lind A.E."/>
            <person name="van Eijk R."/>
            <person name="Schleper C."/>
            <person name="Guy L."/>
            <person name="Ettema T.J."/>
        </authorList>
    </citation>
    <scope>NUCLEOTIDE SEQUENCE</scope>
</reference>
<evidence type="ECO:0000259" key="1">
    <source>
        <dbReference type="Pfam" id="PF13454"/>
    </source>
</evidence>
<dbReference type="InterPro" id="IPR052189">
    <property type="entry name" value="L-asp_N-monooxygenase_NS-form"/>
</dbReference>
<sequence length="605" mass="68963">MENRNTYRIGIIGFGPKGFYGFERLTAHLSQHTFQQHIEIHIFNTTEFFAAGDVYRNDQPEYLIMNYANRNINCWSLQEPLSNVEKTVGFVSWLKNNGYTNAAPGDYAPRKVVGDYLVHCFEGVVDSLPETIKVITHIGSVANVENNEESYLVIGSYRNMGNEFSIDCQNLLFTTGHHSFKSQHNKTLKNKNRIDFIYPVDEKLSSITPHSLVAVKGFGLTAIDAILALTEGRGGEFKKNEKGVLKYISSGKEPYKIYPFSRTGLPMVPRNGSPTSEMKLHYFNETVVENFKENRPISLNSTLLPLFKKEFYFAFYTALFNSHGHQLYFDEDFTVIENQVKYFHEDNPECPVFNWETIVDPFKDESVLSSVVIQVYLEFLLEEAKRGEDKSPFMAAVAVWRKISPIFNELYSFGGLDAVSHKEFDTYYFGLFNRLSYGPPVKNSQKILALCKAGLLDFSFAKSASITVNEELNSFSLKVENGQETEIDYHINATISRAKGKGFENELYENLKRNKLIVEFENKLNTSYKPGCLTLNHQGNPINENGLINPNITFYGTPTEGITFDNDTLSRTRNDFATGWAKQTTAAILKRDESTENYEREKNVL</sequence>
<gene>
    <name evidence="2" type="ORF">LCGC14_0206200</name>
</gene>
<accession>A0A0F9X1J8</accession>